<feature type="domain" description="6-hydroxymethylpterin diphosphokinase MptE-like" evidence="1">
    <location>
        <begin position="216"/>
        <end position="382"/>
    </location>
</feature>
<comment type="caution">
    <text evidence="3">The sequence shown here is derived from an EMBL/GenBank/DDBJ whole genome shotgun (WGS) entry which is preliminary data.</text>
</comment>
<reference evidence="3 4" key="1">
    <citation type="submission" date="2020-08" db="EMBL/GenBank/DDBJ databases">
        <title>Bridging the membrane lipid divide: bacteria of the FCB group superphylum have the potential to synthesize archaeal ether lipids.</title>
        <authorList>
            <person name="Villanueva L."/>
            <person name="Von Meijenfeldt F.A.B."/>
            <person name="Westbye A.B."/>
            <person name="Yadav S."/>
            <person name="Hopmans E.C."/>
            <person name="Dutilh B.E."/>
            <person name="Sinninghe Damste J.S."/>
        </authorList>
    </citation>
    <scope>NUCLEOTIDE SEQUENCE [LARGE SCALE GENOMIC DNA]</scope>
    <source>
        <strain evidence="3">NIOZ-UU30</strain>
    </source>
</reference>
<proteinExistence type="predicted"/>
<dbReference type="EMBL" id="JACNJH010000073">
    <property type="protein sequence ID" value="MBC8360187.1"/>
    <property type="molecule type" value="Genomic_DNA"/>
</dbReference>
<evidence type="ECO:0000313" key="4">
    <source>
        <dbReference type="Proteomes" id="UP000603434"/>
    </source>
</evidence>
<dbReference type="Proteomes" id="UP000603434">
    <property type="component" value="Unassembled WGS sequence"/>
</dbReference>
<dbReference type="InterPro" id="IPR002826">
    <property type="entry name" value="MptE-like"/>
</dbReference>
<dbReference type="PANTHER" id="PTHR41786">
    <property type="entry name" value="MOTILITY ACCESSORY FACTOR MAF"/>
    <property type="match status" value="1"/>
</dbReference>
<feature type="domain" description="Glycosyltransferase Maf N-terminal" evidence="2">
    <location>
        <begin position="79"/>
        <end position="154"/>
    </location>
</feature>
<accession>A0A8J6THU2</accession>
<dbReference type="InterPro" id="IPR045376">
    <property type="entry name" value="Maf_N"/>
</dbReference>
<evidence type="ECO:0000259" key="1">
    <source>
        <dbReference type="Pfam" id="PF01973"/>
    </source>
</evidence>
<dbReference type="AlphaFoldDB" id="A0A8J6THU2"/>
<sequence>MDNEIFKKNLSALKDKYPALASKIKKNRIEEGRYKIIKAKTGEPNLLVASNESFIMLYDNASPYEYCKNYFDGLDITYAPVVIFLGFGFGYHLYMFTQLYADKAQGKKIIVFEDDINFFHLAMGMIDFSRFINHPDIHFFVGEDPDDTTHVIRREILQDKGTSYQLRSTKVIPLPAHILLNDGYYRKALDTTRMACRQQMILVGNDPTDAFVGIDNLLGNIKPIVSHPGINQLRDKFKGRPAVTVASGPSLEKNMHLLRDLRDRALIIACDSSFLPLMKRDMRPHIVASLERTAGTGKFYECVTAVEGIYLAFCPLVQPDVYDSFAGKKIIVFRPFSHFNWFQLEKGALPIGPAVSNMAFSMAEYLGCDPIIMIGQDLAFAEDGDTHVEDMRFGERDEHYFSSIIETEGNDGRPVKTSRTWEIFKTAHEYDIDSYKGLCINATEGGAKIMGAHVMTFTEAIKKYCQNEFFPEAIIADSISDFERNVNIPKELEVILRRCIETRHALEETIRILSEFRKEILDVQTNMVRPFMYEGRDVDSGYLLSVADKFLGVMDTFLKDRNVSDIMLHTVQPQLIWFTNKFNYLKEVYSHRNCFHSAQILMIKDWLGVMGQLFVSTIDSLERAEKMIITELEGARKVA</sequence>
<name>A0A8J6THU2_9BACT</name>
<dbReference type="Pfam" id="PF01973">
    <property type="entry name" value="MptE-like"/>
    <property type="match status" value="1"/>
</dbReference>
<protein>
    <submittedName>
        <fullName evidence="3">Motility associated factor glycosyltransferase family protein</fullName>
    </submittedName>
</protein>
<evidence type="ECO:0000313" key="3">
    <source>
        <dbReference type="EMBL" id="MBC8360187.1"/>
    </source>
</evidence>
<dbReference type="Pfam" id="PF20157">
    <property type="entry name" value="Maf_flag10_N"/>
    <property type="match status" value="1"/>
</dbReference>
<gene>
    <name evidence="3" type="ORF">H8E23_02150</name>
</gene>
<organism evidence="3 4">
    <name type="scientific">Candidatus Desulfatibia profunda</name>
    <dbReference type="NCBI Taxonomy" id="2841695"/>
    <lineage>
        <taxon>Bacteria</taxon>
        <taxon>Pseudomonadati</taxon>
        <taxon>Thermodesulfobacteriota</taxon>
        <taxon>Desulfobacteria</taxon>
        <taxon>Desulfobacterales</taxon>
        <taxon>Desulfobacterales incertae sedis</taxon>
        <taxon>Candidatus Desulfatibia</taxon>
    </lineage>
</organism>
<evidence type="ECO:0000259" key="2">
    <source>
        <dbReference type="Pfam" id="PF20157"/>
    </source>
</evidence>
<dbReference type="PANTHER" id="PTHR41786:SF1">
    <property type="entry name" value="6-HYDROXYMETHYLPTERIN DIPHOSPHOKINASE MPTE-LIKE DOMAIN-CONTAINING PROTEIN"/>
    <property type="match status" value="1"/>
</dbReference>